<accession>A0ABD2WZM7</accession>
<gene>
    <name evidence="2" type="ORF">TKK_007714</name>
</gene>
<protein>
    <submittedName>
        <fullName evidence="2">Uncharacterized protein</fullName>
    </submittedName>
</protein>
<keyword evidence="1" id="KW-0732">Signal</keyword>
<keyword evidence="3" id="KW-1185">Reference proteome</keyword>
<evidence type="ECO:0000313" key="2">
    <source>
        <dbReference type="EMBL" id="KAL3398574.1"/>
    </source>
</evidence>
<comment type="caution">
    <text evidence="2">The sequence shown here is derived from an EMBL/GenBank/DDBJ whole genome shotgun (WGS) entry which is preliminary data.</text>
</comment>
<dbReference type="AlphaFoldDB" id="A0ABD2WZM7"/>
<dbReference type="EMBL" id="JBJJXI010000059">
    <property type="protein sequence ID" value="KAL3398574.1"/>
    <property type="molecule type" value="Genomic_DNA"/>
</dbReference>
<reference evidence="2 3" key="1">
    <citation type="journal article" date="2024" name="bioRxiv">
        <title>A reference genome for Trichogramma kaykai: A tiny desert-dwelling parasitoid wasp with competing sex-ratio distorters.</title>
        <authorList>
            <person name="Culotta J."/>
            <person name="Lindsey A.R."/>
        </authorList>
    </citation>
    <scope>NUCLEOTIDE SEQUENCE [LARGE SCALE GENOMIC DNA]</scope>
    <source>
        <strain evidence="2 3">KSX58</strain>
    </source>
</reference>
<evidence type="ECO:0000256" key="1">
    <source>
        <dbReference type="SAM" id="SignalP"/>
    </source>
</evidence>
<feature type="chain" id="PRO_5044872321" evidence="1">
    <location>
        <begin position="21"/>
        <end position="80"/>
    </location>
</feature>
<name>A0ABD2WZM7_9HYME</name>
<sequence length="80" mass="8881">MTKLLTFLLTICLVVIVTSAATSDKKCGRHGDPCVSVSDCCPVKQMACNRFAQRCQIQITKEELLAQREKILGRRGPDNK</sequence>
<feature type="signal peptide" evidence="1">
    <location>
        <begin position="1"/>
        <end position="20"/>
    </location>
</feature>
<dbReference type="Proteomes" id="UP001627154">
    <property type="component" value="Unassembled WGS sequence"/>
</dbReference>
<proteinExistence type="predicted"/>
<organism evidence="2 3">
    <name type="scientific">Trichogramma kaykai</name>
    <dbReference type="NCBI Taxonomy" id="54128"/>
    <lineage>
        <taxon>Eukaryota</taxon>
        <taxon>Metazoa</taxon>
        <taxon>Ecdysozoa</taxon>
        <taxon>Arthropoda</taxon>
        <taxon>Hexapoda</taxon>
        <taxon>Insecta</taxon>
        <taxon>Pterygota</taxon>
        <taxon>Neoptera</taxon>
        <taxon>Endopterygota</taxon>
        <taxon>Hymenoptera</taxon>
        <taxon>Apocrita</taxon>
        <taxon>Proctotrupomorpha</taxon>
        <taxon>Chalcidoidea</taxon>
        <taxon>Trichogrammatidae</taxon>
        <taxon>Trichogramma</taxon>
    </lineage>
</organism>
<evidence type="ECO:0000313" key="3">
    <source>
        <dbReference type="Proteomes" id="UP001627154"/>
    </source>
</evidence>